<dbReference type="EMBL" id="CP001706">
    <property type="protein sequence ID" value="ACV07819.1"/>
    <property type="molecule type" value="Genomic_DNA"/>
</dbReference>
<dbReference type="Pfam" id="PF00440">
    <property type="entry name" value="TetR_N"/>
    <property type="match status" value="1"/>
</dbReference>
<evidence type="ECO:0000313" key="7">
    <source>
        <dbReference type="Proteomes" id="UP000000628"/>
    </source>
</evidence>
<dbReference type="PANTHER" id="PTHR30055:SF234">
    <property type="entry name" value="HTH-TYPE TRANSCRIPTIONAL REGULATOR BETI"/>
    <property type="match status" value="1"/>
</dbReference>
<evidence type="ECO:0000256" key="1">
    <source>
        <dbReference type="ARBA" id="ARBA00023015"/>
    </source>
</evidence>
<keyword evidence="7" id="KW-1185">Reference proteome</keyword>
<dbReference type="PROSITE" id="PS50977">
    <property type="entry name" value="HTH_TETR_2"/>
    <property type="match status" value="1"/>
</dbReference>
<dbReference type="SUPFAM" id="SSF48498">
    <property type="entry name" value="Tetracyclin repressor-like, C-terminal domain"/>
    <property type="match status" value="1"/>
</dbReference>
<protein>
    <submittedName>
        <fullName evidence="6">Transcriptional regulator, TetR family</fullName>
    </submittedName>
</protein>
<dbReference type="Proteomes" id="UP000000628">
    <property type="component" value="Chromosome"/>
</dbReference>
<keyword evidence="2 4" id="KW-0238">DNA-binding</keyword>
<gene>
    <name evidence="6" type="ordered locus">Jden_0144</name>
</gene>
<dbReference type="HOGENOM" id="CLU_069356_17_3_11"/>
<dbReference type="OrthoDB" id="3192968at2"/>
<dbReference type="Gene3D" id="1.10.357.10">
    <property type="entry name" value="Tetracycline Repressor, domain 2"/>
    <property type="match status" value="1"/>
</dbReference>
<dbReference type="AlphaFoldDB" id="C7QYH2"/>
<dbReference type="RefSeq" id="WP_012805924.1">
    <property type="nucleotide sequence ID" value="NC_013174.1"/>
</dbReference>
<dbReference type="GO" id="GO:0003700">
    <property type="term" value="F:DNA-binding transcription factor activity"/>
    <property type="evidence" value="ECO:0007669"/>
    <property type="project" value="TreeGrafter"/>
</dbReference>
<dbReference type="KEGG" id="jde:Jden_0144"/>
<feature type="DNA-binding region" description="H-T-H motif" evidence="4">
    <location>
        <begin position="30"/>
        <end position="49"/>
    </location>
</feature>
<proteinExistence type="predicted"/>
<dbReference type="PRINTS" id="PR00455">
    <property type="entry name" value="HTHTETR"/>
</dbReference>
<feature type="domain" description="HTH tetR-type" evidence="5">
    <location>
        <begin position="8"/>
        <end position="67"/>
    </location>
</feature>
<dbReference type="InterPro" id="IPR050109">
    <property type="entry name" value="HTH-type_TetR-like_transc_reg"/>
</dbReference>
<evidence type="ECO:0000256" key="2">
    <source>
        <dbReference type="ARBA" id="ARBA00023125"/>
    </source>
</evidence>
<organism evidence="6 7">
    <name type="scientific">Jonesia denitrificans (strain ATCC 14870 / DSM 20603 / BCRC 15368 / CIP 55.134 / JCM 11481 / NBRC 15587 / NCTC 10816 / Prevot 55134)</name>
    <name type="common">Listeria denitrificans</name>
    <dbReference type="NCBI Taxonomy" id="471856"/>
    <lineage>
        <taxon>Bacteria</taxon>
        <taxon>Bacillati</taxon>
        <taxon>Actinomycetota</taxon>
        <taxon>Actinomycetes</taxon>
        <taxon>Micrococcales</taxon>
        <taxon>Jonesiaceae</taxon>
        <taxon>Jonesia</taxon>
    </lineage>
</organism>
<dbReference type="eggNOG" id="COG1309">
    <property type="taxonomic scope" value="Bacteria"/>
</dbReference>
<accession>C7QYH2</accession>
<evidence type="ECO:0000256" key="4">
    <source>
        <dbReference type="PROSITE-ProRule" id="PRU00335"/>
    </source>
</evidence>
<evidence type="ECO:0000256" key="3">
    <source>
        <dbReference type="ARBA" id="ARBA00023163"/>
    </source>
</evidence>
<dbReference type="InterPro" id="IPR036271">
    <property type="entry name" value="Tet_transcr_reg_TetR-rel_C_sf"/>
</dbReference>
<dbReference type="GO" id="GO:0000976">
    <property type="term" value="F:transcription cis-regulatory region binding"/>
    <property type="evidence" value="ECO:0007669"/>
    <property type="project" value="TreeGrafter"/>
</dbReference>
<dbReference type="PANTHER" id="PTHR30055">
    <property type="entry name" value="HTH-TYPE TRANSCRIPTIONAL REGULATOR RUTR"/>
    <property type="match status" value="1"/>
</dbReference>
<name>C7QYH2_JONDD</name>
<dbReference type="STRING" id="471856.Jden_0144"/>
<keyword evidence="1" id="KW-0805">Transcription regulation</keyword>
<dbReference type="InterPro" id="IPR001647">
    <property type="entry name" value="HTH_TetR"/>
</dbReference>
<dbReference type="InterPro" id="IPR009057">
    <property type="entry name" value="Homeodomain-like_sf"/>
</dbReference>
<keyword evidence="3" id="KW-0804">Transcription</keyword>
<reference evidence="6 7" key="1">
    <citation type="journal article" date="2009" name="Stand. Genomic Sci.">
        <title>Complete genome sequence of Jonesia denitrificans type strain (Prevot 55134).</title>
        <authorList>
            <person name="Pukall R."/>
            <person name="Gehrich-Schroter G."/>
            <person name="Lapidus A."/>
            <person name="Nolan M."/>
            <person name="Glavina Del Rio T."/>
            <person name="Lucas S."/>
            <person name="Chen F."/>
            <person name="Tice H."/>
            <person name="Pitluck S."/>
            <person name="Cheng J.F."/>
            <person name="Copeland A."/>
            <person name="Saunders E."/>
            <person name="Brettin T."/>
            <person name="Detter J.C."/>
            <person name="Bruce D."/>
            <person name="Goodwin L."/>
            <person name="Pati A."/>
            <person name="Ivanova N."/>
            <person name="Mavromatis K."/>
            <person name="Ovchinnikova G."/>
            <person name="Chen A."/>
            <person name="Palaniappan K."/>
            <person name="Land M."/>
            <person name="Hauser L."/>
            <person name="Chang Y.J."/>
            <person name="Jeffries C.D."/>
            <person name="Chain P."/>
            <person name="Goker M."/>
            <person name="Bristow J."/>
            <person name="Eisen J.A."/>
            <person name="Markowitz V."/>
            <person name="Hugenholtz P."/>
            <person name="Kyrpides N.C."/>
            <person name="Klenk H.P."/>
            <person name="Han C."/>
        </authorList>
    </citation>
    <scope>NUCLEOTIDE SEQUENCE [LARGE SCALE GENOMIC DNA]</scope>
    <source>
        <strain evidence="7">ATCC 14870 / DSM 20603 / BCRC 15368 / CIP 55.134 / JCM 11481 / NBRC 15587 / NCTC 10816 / Prevot 55134</strain>
    </source>
</reference>
<evidence type="ECO:0000259" key="5">
    <source>
        <dbReference type="PROSITE" id="PS50977"/>
    </source>
</evidence>
<dbReference type="SUPFAM" id="SSF46689">
    <property type="entry name" value="Homeodomain-like"/>
    <property type="match status" value="1"/>
</dbReference>
<evidence type="ECO:0000313" key="6">
    <source>
        <dbReference type="EMBL" id="ACV07819.1"/>
    </source>
</evidence>
<sequence>MTARSDARRNRERLVAAAEEVFGVHGPHVALQKVAHAAGVGRGTLYRHFPHRAALILAVFERRVAELEAAIEVAPGDPHIAARLLRATLDQQQRTPGMTRWVLDSREHVQALELLVKRIEHVLAEPVAAARDAGVFQADVRPRDLLTAWAMFEGVTSTVSHTHDEDRVERARHLIERSLLTSPHHRDVTSVL</sequence>